<dbReference type="RefSeq" id="WP_075198486.1">
    <property type="nucleotide sequence ID" value="NZ_CP187984.1"/>
</dbReference>
<gene>
    <name evidence="1" type="ORF">BS411_10985</name>
</gene>
<organism evidence="1">
    <name type="scientific">Cronobacter turicensis</name>
    <dbReference type="NCBI Taxonomy" id="413502"/>
    <lineage>
        <taxon>Bacteria</taxon>
        <taxon>Pseudomonadati</taxon>
        <taxon>Pseudomonadota</taxon>
        <taxon>Gammaproteobacteria</taxon>
        <taxon>Enterobacterales</taxon>
        <taxon>Enterobacteriaceae</taxon>
        <taxon>Cronobacter</taxon>
    </lineage>
</organism>
<dbReference type="OrthoDB" id="6636812at2"/>
<dbReference type="EMBL" id="MSAG01000017">
    <property type="protein sequence ID" value="PUX22042.1"/>
    <property type="molecule type" value="Genomic_DNA"/>
</dbReference>
<sequence>MSGIGIGDYLSAMRSDKEQLLSRFVDFWNEIYVKARDSRNYTGHITVSDHPNCIITLEGTGISLTARNRVVFYGKQLLLEIDFYREHKDKEDSVLKVYLANGGSLYLGHPDDSKALDFFYEETDTPFFDKLIRSASIGNFISIDR</sequence>
<accession>A0A2T7B4U0</accession>
<dbReference type="AlphaFoldDB" id="A0A2T7B4U0"/>
<protein>
    <submittedName>
        <fullName evidence="1">Uncharacterized protein</fullName>
    </submittedName>
</protein>
<name>A0A2T7B4U0_9ENTR</name>
<comment type="caution">
    <text evidence="1">The sequence shown here is derived from an EMBL/GenBank/DDBJ whole genome shotgun (WGS) entry which is preliminary data.</text>
</comment>
<proteinExistence type="predicted"/>
<evidence type="ECO:0000313" key="1">
    <source>
        <dbReference type="EMBL" id="PUX22042.1"/>
    </source>
</evidence>
<reference evidence="1" key="1">
    <citation type="submission" date="2016-12" db="EMBL/GenBank/DDBJ databases">
        <title>Analysis of the Molecular Diversity Among Cronobacter Species Isolated from Filth Flies Using a Pan Genomic DNA Microarray.</title>
        <authorList>
            <person name="Pava-Ripoll M."/>
            <person name="Tall B."/>
            <person name="Farber J."/>
            <person name="Fanning S."/>
            <person name="Lehner A."/>
            <person name="Stephan R."/>
            <person name="Pagotto F."/>
            <person name="Iverson C."/>
            <person name="Ziobro G."/>
            <person name="Miller A."/>
            <person name="Pearson R."/>
            <person name="Yan Q."/>
            <person name="Kim M."/>
            <person name="Jeong S."/>
            <person name="Park J."/>
            <person name="Jun S."/>
            <person name="Choi H."/>
            <person name="Chung T."/>
            <person name="Yoo Y."/>
            <person name="Park E."/>
            <person name="Hwang S."/>
            <person name="Lee B."/>
            <person name="Sathyamoorthy V."/>
            <person name="Carter L."/>
            <person name="Mammel M."/>
            <person name="Jackson S."/>
            <person name="Kothary M."/>
            <person name="Patel I."/>
            <person name="Grim C."/>
            <person name="Gopinath G."/>
            <person name="Gangiredla J."/>
            <person name="Chase H."/>
        </authorList>
    </citation>
    <scope>NUCLEOTIDE SEQUENCE [LARGE SCALE GENOMIC DNA]</scope>
    <source>
        <strain evidence="1">MOD1-Sh41s</strain>
    </source>
</reference>